<keyword evidence="2" id="KW-0479">Metal-binding</keyword>
<proteinExistence type="predicted"/>
<comment type="caution">
    <text evidence="7">The sequence shown here is derived from an EMBL/GenBank/DDBJ whole genome shotgun (WGS) entry which is preliminary data.</text>
</comment>
<evidence type="ECO:0000259" key="6">
    <source>
        <dbReference type="Pfam" id="PF02754"/>
    </source>
</evidence>
<sequence>MANELKVPTMAELFAAGQKPEVLFWVGCAGSFDDRAKKITKAFVQLLNRANVSFAVLGTEESCTGDPAKRSGNEFLFQMQAATNIEVMNAYGINKIVTACPHCFNTIKNEYPGLGGHYEVVHHTQFLKTLFDDKRITLEGGQFKGKRITYHDPCYLGRANNVYEAPRELIRKLDAELIEMKSCKEKGLCCGAGGAQMFKEPEKGDKDINIERTEQAMETQPEIIAAGCPFCNTMMTDGVKNKEKEGAIAVMDIAELIASAGDL</sequence>
<evidence type="ECO:0000256" key="2">
    <source>
        <dbReference type="ARBA" id="ARBA00022723"/>
    </source>
</evidence>
<keyword evidence="8" id="KW-1185">Reference proteome</keyword>
<evidence type="ECO:0000256" key="4">
    <source>
        <dbReference type="ARBA" id="ARBA00023004"/>
    </source>
</evidence>
<reference evidence="7 8" key="1">
    <citation type="submission" date="2020-06" db="EMBL/GenBank/DDBJ databases">
        <authorList>
            <person name="Isaeva M.P."/>
            <person name="Chernysheva N.Y."/>
        </authorList>
    </citation>
    <scope>NUCLEOTIDE SEQUENCE [LARGE SCALE GENOMIC DNA]</scope>
    <source>
        <strain evidence="7 8">KMM 6746</strain>
    </source>
</reference>
<keyword evidence="1" id="KW-0004">4Fe-4S</keyword>
<dbReference type="Proteomes" id="UP000740413">
    <property type="component" value="Unassembled WGS sequence"/>
</dbReference>
<evidence type="ECO:0000256" key="5">
    <source>
        <dbReference type="ARBA" id="ARBA00023014"/>
    </source>
</evidence>
<dbReference type="InterPro" id="IPR004017">
    <property type="entry name" value="Cys_rich_dom"/>
</dbReference>
<protein>
    <submittedName>
        <fullName evidence="7">(Fe-S)-binding protein</fullName>
    </submittedName>
</protein>
<dbReference type="PANTHER" id="PTHR43255:SF1">
    <property type="entry name" value="IRON-SULFUR-BINDING OXIDOREDUCTASE FADF-RELATED"/>
    <property type="match status" value="1"/>
</dbReference>
<dbReference type="Pfam" id="PF02754">
    <property type="entry name" value="CCG"/>
    <property type="match status" value="2"/>
</dbReference>
<dbReference type="InterPro" id="IPR051460">
    <property type="entry name" value="HdrC_iron-sulfur_subunit"/>
</dbReference>
<evidence type="ECO:0000256" key="3">
    <source>
        <dbReference type="ARBA" id="ARBA00023002"/>
    </source>
</evidence>
<evidence type="ECO:0000313" key="7">
    <source>
        <dbReference type="EMBL" id="MBT2163224.1"/>
    </source>
</evidence>
<name>A0ABS5WIN1_9FLAO</name>
<feature type="domain" description="Cysteine-rich" evidence="6">
    <location>
        <begin position="148"/>
        <end position="235"/>
    </location>
</feature>
<dbReference type="EMBL" id="JACATN010000006">
    <property type="protein sequence ID" value="MBT2163224.1"/>
    <property type="molecule type" value="Genomic_DNA"/>
</dbReference>
<feature type="domain" description="Cysteine-rich" evidence="6">
    <location>
        <begin position="22"/>
        <end position="108"/>
    </location>
</feature>
<organism evidence="7 8">
    <name type="scientific">Zobellia barbeyronii</name>
    <dbReference type="NCBI Taxonomy" id="2748009"/>
    <lineage>
        <taxon>Bacteria</taxon>
        <taxon>Pseudomonadati</taxon>
        <taxon>Bacteroidota</taxon>
        <taxon>Flavobacteriia</taxon>
        <taxon>Flavobacteriales</taxon>
        <taxon>Flavobacteriaceae</taxon>
        <taxon>Zobellia</taxon>
    </lineage>
</organism>
<evidence type="ECO:0000313" key="8">
    <source>
        <dbReference type="Proteomes" id="UP000740413"/>
    </source>
</evidence>
<gene>
    <name evidence="7" type="ORF">HW347_18275</name>
</gene>
<keyword evidence="4" id="KW-0408">Iron</keyword>
<keyword evidence="5" id="KW-0411">Iron-sulfur</keyword>
<dbReference type="RefSeq" id="WP_214613189.1">
    <property type="nucleotide sequence ID" value="NZ_JACATN010000006.1"/>
</dbReference>
<dbReference type="PANTHER" id="PTHR43255">
    <property type="entry name" value="IRON-SULFUR-BINDING OXIDOREDUCTASE FADF-RELATED-RELATED"/>
    <property type="match status" value="1"/>
</dbReference>
<accession>A0ABS5WIN1</accession>
<reference evidence="8" key="2">
    <citation type="submission" date="2023-07" db="EMBL/GenBank/DDBJ databases">
        <title>Zobellia barbeyronii sp. nov., a new marine flavobacterium, isolated from green and red algae.</title>
        <authorList>
            <person name="Nedashkovskaya O.I."/>
            <person name="Otstavnykh N."/>
            <person name="Zhukova N."/>
            <person name="Guzev K."/>
            <person name="Chausova V."/>
            <person name="Tekutyeva L."/>
            <person name="Mikhailov V."/>
            <person name="Isaeva M."/>
        </authorList>
    </citation>
    <scope>NUCLEOTIDE SEQUENCE [LARGE SCALE GENOMIC DNA]</scope>
    <source>
        <strain evidence="8">KMM 6746</strain>
    </source>
</reference>
<evidence type="ECO:0000256" key="1">
    <source>
        <dbReference type="ARBA" id="ARBA00022485"/>
    </source>
</evidence>
<keyword evidence="3" id="KW-0560">Oxidoreductase</keyword>